<evidence type="ECO:0000313" key="2">
    <source>
        <dbReference type="Proteomes" id="UP000265520"/>
    </source>
</evidence>
<gene>
    <name evidence="1" type="ORF">A2U01_0012585</name>
</gene>
<dbReference type="AlphaFoldDB" id="A0A392MVU1"/>
<comment type="caution">
    <text evidence="1">The sequence shown here is derived from an EMBL/GenBank/DDBJ whole genome shotgun (WGS) entry which is preliminary data.</text>
</comment>
<protein>
    <submittedName>
        <fullName evidence="1">Uncharacterized protein</fullName>
    </submittedName>
</protein>
<dbReference type="EMBL" id="LXQA010020879">
    <property type="protein sequence ID" value="MCH91656.1"/>
    <property type="molecule type" value="Genomic_DNA"/>
</dbReference>
<sequence length="69" mass="7850">MRRVSSRSAAMNLKSWRRQHVISVNIIVEICGVASVGDEFEIVAKTTTLFRQHRRGDLFCGERTSNDGR</sequence>
<name>A0A392MVU1_9FABA</name>
<evidence type="ECO:0000313" key="1">
    <source>
        <dbReference type="EMBL" id="MCH91656.1"/>
    </source>
</evidence>
<accession>A0A392MVU1</accession>
<dbReference type="Proteomes" id="UP000265520">
    <property type="component" value="Unassembled WGS sequence"/>
</dbReference>
<proteinExistence type="predicted"/>
<feature type="non-terminal residue" evidence="1">
    <location>
        <position position="69"/>
    </location>
</feature>
<organism evidence="1 2">
    <name type="scientific">Trifolium medium</name>
    <dbReference type="NCBI Taxonomy" id="97028"/>
    <lineage>
        <taxon>Eukaryota</taxon>
        <taxon>Viridiplantae</taxon>
        <taxon>Streptophyta</taxon>
        <taxon>Embryophyta</taxon>
        <taxon>Tracheophyta</taxon>
        <taxon>Spermatophyta</taxon>
        <taxon>Magnoliopsida</taxon>
        <taxon>eudicotyledons</taxon>
        <taxon>Gunneridae</taxon>
        <taxon>Pentapetalae</taxon>
        <taxon>rosids</taxon>
        <taxon>fabids</taxon>
        <taxon>Fabales</taxon>
        <taxon>Fabaceae</taxon>
        <taxon>Papilionoideae</taxon>
        <taxon>50 kb inversion clade</taxon>
        <taxon>NPAAA clade</taxon>
        <taxon>Hologalegina</taxon>
        <taxon>IRL clade</taxon>
        <taxon>Trifolieae</taxon>
        <taxon>Trifolium</taxon>
    </lineage>
</organism>
<reference evidence="1 2" key="1">
    <citation type="journal article" date="2018" name="Front. Plant Sci.">
        <title>Red Clover (Trifolium pratense) and Zigzag Clover (T. medium) - A Picture of Genomic Similarities and Differences.</title>
        <authorList>
            <person name="Dluhosova J."/>
            <person name="Istvanek J."/>
            <person name="Nedelnik J."/>
            <person name="Repkova J."/>
        </authorList>
    </citation>
    <scope>NUCLEOTIDE SEQUENCE [LARGE SCALE GENOMIC DNA]</scope>
    <source>
        <strain evidence="2">cv. 10/8</strain>
        <tissue evidence="1">Leaf</tissue>
    </source>
</reference>
<keyword evidence="2" id="KW-1185">Reference proteome</keyword>